<dbReference type="EMBL" id="WTPW01000535">
    <property type="protein sequence ID" value="KAF0501608.1"/>
    <property type="molecule type" value="Genomic_DNA"/>
</dbReference>
<gene>
    <name evidence="2" type="ORF">F8M41_019984</name>
</gene>
<feature type="transmembrane region" description="Helical" evidence="1">
    <location>
        <begin position="87"/>
        <end position="109"/>
    </location>
</feature>
<dbReference type="AlphaFoldDB" id="A0A8H4AJ88"/>
<feature type="transmembrane region" description="Helical" evidence="1">
    <location>
        <begin position="115"/>
        <end position="136"/>
    </location>
</feature>
<proteinExistence type="predicted"/>
<sequence>MSHLKGLNKTNNEGHIIRSLRESTSSLVLEPPAPSSVLEPPIPSTALEPSAPSTVLELKAPSITLESPEPSKLKTNNSTRKNKRRKMILLAILKIFVDVGLPLIFYYIFSNFVPVVWALFISGIPPMISVILNFIFRKQVNAMGILIMTSFIAGSICSIILNDPRLYLLRESFVGGIISMVFIISLIPINVGSFQMRPLLYYSIQHLGIGIKGLTEDEPIPERWERYWRSYVVFRRTFIVLTAVCLIYSKWMQKLHVKRRQKEEAVAAANNEP</sequence>
<protein>
    <submittedName>
        <fullName evidence="2">Membrane protein</fullName>
    </submittedName>
</protein>
<feature type="transmembrane region" description="Helical" evidence="1">
    <location>
        <begin position="143"/>
        <end position="161"/>
    </location>
</feature>
<reference evidence="2 3" key="1">
    <citation type="journal article" date="2019" name="Environ. Microbiol.">
        <title>At the nexus of three kingdoms: the genome of the mycorrhizal fungus Gigaspora margarita provides insights into plant, endobacterial and fungal interactions.</title>
        <authorList>
            <person name="Venice F."/>
            <person name="Ghignone S."/>
            <person name="Salvioli di Fossalunga A."/>
            <person name="Amselem J."/>
            <person name="Novero M."/>
            <person name="Xianan X."/>
            <person name="Sedzielewska Toro K."/>
            <person name="Morin E."/>
            <person name="Lipzen A."/>
            <person name="Grigoriev I.V."/>
            <person name="Henrissat B."/>
            <person name="Martin F.M."/>
            <person name="Bonfante P."/>
        </authorList>
    </citation>
    <scope>NUCLEOTIDE SEQUENCE [LARGE SCALE GENOMIC DNA]</scope>
    <source>
        <strain evidence="2 3">BEG34</strain>
    </source>
</reference>
<feature type="transmembrane region" description="Helical" evidence="1">
    <location>
        <begin position="173"/>
        <end position="192"/>
    </location>
</feature>
<evidence type="ECO:0000256" key="1">
    <source>
        <dbReference type="SAM" id="Phobius"/>
    </source>
</evidence>
<dbReference type="OrthoDB" id="10043543at2759"/>
<keyword evidence="3" id="KW-1185">Reference proteome</keyword>
<keyword evidence="1" id="KW-0472">Membrane</keyword>
<organism evidence="2 3">
    <name type="scientific">Gigaspora margarita</name>
    <dbReference type="NCBI Taxonomy" id="4874"/>
    <lineage>
        <taxon>Eukaryota</taxon>
        <taxon>Fungi</taxon>
        <taxon>Fungi incertae sedis</taxon>
        <taxon>Mucoromycota</taxon>
        <taxon>Glomeromycotina</taxon>
        <taxon>Glomeromycetes</taxon>
        <taxon>Diversisporales</taxon>
        <taxon>Gigasporaceae</taxon>
        <taxon>Gigaspora</taxon>
    </lineage>
</organism>
<keyword evidence="1" id="KW-0812">Transmembrane</keyword>
<feature type="transmembrane region" description="Helical" evidence="1">
    <location>
        <begin position="227"/>
        <end position="249"/>
    </location>
</feature>
<evidence type="ECO:0000313" key="2">
    <source>
        <dbReference type="EMBL" id="KAF0501608.1"/>
    </source>
</evidence>
<keyword evidence="1" id="KW-1133">Transmembrane helix</keyword>
<dbReference type="NCBIfam" id="NF041646">
    <property type="entry name" value="VC0807_fam"/>
    <property type="match status" value="1"/>
</dbReference>
<dbReference type="Proteomes" id="UP000439903">
    <property type="component" value="Unassembled WGS sequence"/>
</dbReference>
<comment type="caution">
    <text evidence="2">The sequence shown here is derived from an EMBL/GenBank/DDBJ whole genome shotgun (WGS) entry which is preliminary data.</text>
</comment>
<evidence type="ECO:0000313" key="3">
    <source>
        <dbReference type="Proteomes" id="UP000439903"/>
    </source>
</evidence>
<accession>A0A8H4AJ88</accession>
<name>A0A8H4AJ88_GIGMA</name>